<dbReference type="InterPro" id="IPR027417">
    <property type="entry name" value="P-loop_NTPase"/>
</dbReference>
<dbReference type="SMART" id="SM00382">
    <property type="entry name" value="AAA"/>
    <property type="match status" value="1"/>
</dbReference>
<evidence type="ECO:0000313" key="4">
    <source>
        <dbReference type="EMBL" id="AHM04151.1"/>
    </source>
</evidence>
<feature type="domain" description="AAA+ ATPase" evidence="3">
    <location>
        <begin position="50"/>
        <end position="195"/>
    </location>
</feature>
<dbReference type="AlphaFoldDB" id="W8S5N8"/>
<dbReference type="SUPFAM" id="SSF52540">
    <property type="entry name" value="P-loop containing nucleoside triphosphate hydrolases"/>
    <property type="match status" value="1"/>
</dbReference>
<organism evidence="4 5">
    <name type="scientific">Roseicyclus elongatus DSM 19469</name>
    <dbReference type="NCBI Taxonomy" id="1294273"/>
    <lineage>
        <taxon>Bacteria</taxon>
        <taxon>Pseudomonadati</taxon>
        <taxon>Pseudomonadota</taxon>
        <taxon>Alphaproteobacteria</taxon>
        <taxon>Rhodobacterales</taxon>
        <taxon>Roseobacteraceae</taxon>
        <taxon>Roseicyclus</taxon>
    </lineage>
</organism>
<dbReference type="HOGENOM" id="CLU_578564_0_0_5"/>
<dbReference type="Proteomes" id="UP000019593">
    <property type="component" value="Chromosome"/>
</dbReference>
<dbReference type="STRING" id="1294273.roselon_01785"/>
<sequence length="472" mass="50797">MTEIAELTRRILSGDRRALARAVTLVESTRDDHRAKATALMEGLRGSGRQALRIGLSGTPGVGKSTFIEAFGMMLTEAGLRVAVLAVDPSSARSGGSILGDKTRMERLSREKGAFIRPSPSSSQLGGVARRTREAVALCEAAGFDVVLIETVGVGQSETMVAEMCDLFVLLLAPAGGDELQGVKRGIMEMADLILINKADGDLKATATRTVSDYSGALRLLRKRPQDPEGFPKALPVSAVEGSGLRPRGKICKPLPRRARQAAGGTGGVPNRRPIGSRKRSAGACCASCTPIPRSARPWPIVRKTWPRGGLRRTLRPGKCLPGCLRPDLAQVFRSALYRLKEIGQGQDTPLHHLLRRRGVGQDHGLRLGRQQGAPNRHLATVPAHHLAPVDRGHHGVKGKDSVVCRRQHGQITWRNRKQLCNRAIAMPHRTMAYGAVLLKQVEPVAGVSGARALGKGGRGTDRQTHRANRKI</sequence>
<keyword evidence="5" id="KW-1185">Reference proteome</keyword>
<dbReference type="EMBL" id="CP004372">
    <property type="protein sequence ID" value="AHM04151.1"/>
    <property type="molecule type" value="Genomic_DNA"/>
</dbReference>
<evidence type="ECO:0000256" key="2">
    <source>
        <dbReference type="SAM" id="MobiDB-lite"/>
    </source>
</evidence>
<evidence type="ECO:0000313" key="5">
    <source>
        <dbReference type="Proteomes" id="UP000019593"/>
    </source>
</evidence>
<keyword evidence="4" id="KW-0418">Kinase</keyword>
<reference evidence="4 5" key="1">
    <citation type="submission" date="2013-03" db="EMBL/GenBank/DDBJ databases">
        <authorList>
            <person name="Fiebig A."/>
            <person name="Goeker M."/>
            <person name="Klenk H.-P.P."/>
        </authorList>
    </citation>
    <scope>NUCLEOTIDE SEQUENCE [LARGE SCALE GENOMIC DNA]</scope>
    <source>
        <strain evidence="5">DSM 19469</strain>
    </source>
</reference>
<evidence type="ECO:0000259" key="3">
    <source>
        <dbReference type="SMART" id="SM00382"/>
    </source>
</evidence>
<feature type="region of interest" description="Disordered" evidence="2">
    <location>
        <begin position="451"/>
        <end position="472"/>
    </location>
</feature>
<accession>W8S5N8</accession>
<dbReference type="GO" id="GO:0003924">
    <property type="term" value="F:GTPase activity"/>
    <property type="evidence" value="ECO:0007669"/>
    <property type="project" value="InterPro"/>
</dbReference>
<dbReference type="Gene3D" id="1.20.5.170">
    <property type="match status" value="1"/>
</dbReference>
<name>W8S5N8_9RHOB</name>
<gene>
    <name evidence="4" type="ORF">roselon_01785</name>
</gene>
<protein>
    <submittedName>
        <fullName evidence="4">Putative periplasmic protein kinase ArgK</fullName>
    </submittedName>
</protein>
<evidence type="ECO:0000256" key="1">
    <source>
        <dbReference type="ARBA" id="ARBA00009625"/>
    </source>
</evidence>
<dbReference type="CDD" id="cd03114">
    <property type="entry name" value="MMAA-like"/>
    <property type="match status" value="1"/>
</dbReference>
<comment type="similarity">
    <text evidence="1">Belongs to the SIMIBI class G3E GTPase family. ArgK/MeaB subfamily.</text>
</comment>
<dbReference type="KEGG" id="red:roselon_01785"/>
<dbReference type="PANTHER" id="PTHR23408">
    <property type="entry name" value="METHYLMALONYL-COA MUTASE"/>
    <property type="match status" value="1"/>
</dbReference>
<feature type="region of interest" description="Disordered" evidence="2">
    <location>
        <begin position="257"/>
        <end position="279"/>
    </location>
</feature>
<dbReference type="eggNOG" id="COG1703">
    <property type="taxonomic scope" value="Bacteria"/>
</dbReference>
<dbReference type="Pfam" id="PF03308">
    <property type="entry name" value="MeaB"/>
    <property type="match status" value="1"/>
</dbReference>
<dbReference type="GO" id="GO:0016301">
    <property type="term" value="F:kinase activity"/>
    <property type="evidence" value="ECO:0007669"/>
    <property type="project" value="UniProtKB-KW"/>
</dbReference>
<dbReference type="GO" id="GO:0005525">
    <property type="term" value="F:GTP binding"/>
    <property type="evidence" value="ECO:0007669"/>
    <property type="project" value="InterPro"/>
</dbReference>
<dbReference type="InterPro" id="IPR003593">
    <property type="entry name" value="AAA+_ATPase"/>
</dbReference>
<dbReference type="PATRIC" id="fig|1294273.3.peg.1758"/>
<dbReference type="InterPro" id="IPR005129">
    <property type="entry name" value="GTPase_ArgK"/>
</dbReference>
<dbReference type="Gene3D" id="3.40.50.300">
    <property type="entry name" value="P-loop containing nucleotide triphosphate hydrolases"/>
    <property type="match status" value="1"/>
</dbReference>
<keyword evidence="4" id="KW-0808">Transferase</keyword>
<dbReference type="PANTHER" id="PTHR23408:SF3">
    <property type="entry name" value="METHYLMALONIC ACIDURIA TYPE A PROTEIN, MITOCHONDRIAL"/>
    <property type="match status" value="1"/>
</dbReference>
<dbReference type="NCBIfam" id="NF006958">
    <property type="entry name" value="PRK09435.1"/>
    <property type="match status" value="1"/>
</dbReference>
<dbReference type="GO" id="GO:0005737">
    <property type="term" value="C:cytoplasm"/>
    <property type="evidence" value="ECO:0007669"/>
    <property type="project" value="TreeGrafter"/>
</dbReference>
<proteinExistence type="inferred from homology"/>
<dbReference type="NCBIfam" id="TIGR00750">
    <property type="entry name" value="lao"/>
    <property type="match status" value="1"/>
</dbReference>